<name>A0A2N0SDT2_9GLOM</name>
<proteinExistence type="predicted"/>
<dbReference type="VEuPathDB" id="FungiDB:RhiirA1_450895"/>
<dbReference type="VEuPathDB" id="FungiDB:RhiirFUN_025585"/>
<dbReference type="EMBL" id="LLXH01000078">
    <property type="protein sequence ID" value="PKC73703.1"/>
    <property type="molecule type" value="Genomic_DNA"/>
</dbReference>
<evidence type="ECO:0000313" key="2">
    <source>
        <dbReference type="EMBL" id="PKC73703.1"/>
    </source>
</evidence>
<evidence type="ECO:0000313" key="3">
    <source>
        <dbReference type="Proteomes" id="UP000232688"/>
    </source>
</evidence>
<protein>
    <submittedName>
        <fullName evidence="2">Uncharacterized protein</fullName>
    </submittedName>
</protein>
<evidence type="ECO:0000256" key="1">
    <source>
        <dbReference type="SAM" id="MobiDB-lite"/>
    </source>
</evidence>
<dbReference type="VEuPathDB" id="FungiDB:FUN_021264"/>
<reference evidence="2 3" key="1">
    <citation type="submission" date="2017-10" db="EMBL/GenBank/DDBJ databases">
        <title>Extensive intraspecific genome diversity in a model arbuscular mycorrhizal fungus.</title>
        <authorList>
            <person name="Chen E.C.H."/>
            <person name="Morin E."/>
            <person name="Baudet D."/>
            <person name="Noel J."/>
            <person name="Ndikumana S."/>
            <person name="Charron P."/>
            <person name="St-Onge C."/>
            <person name="Giorgi J."/>
            <person name="Grigoriev I.V."/>
            <person name="Roux C."/>
            <person name="Martin F.M."/>
            <person name="Corradi N."/>
        </authorList>
    </citation>
    <scope>NUCLEOTIDE SEQUENCE [LARGE SCALE GENOMIC DNA]</scope>
    <source>
        <strain evidence="2 3">A1</strain>
    </source>
</reference>
<feature type="compositionally biased region" description="Basic and acidic residues" evidence="1">
    <location>
        <begin position="364"/>
        <end position="376"/>
    </location>
</feature>
<dbReference type="VEuPathDB" id="FungiDB:RhiirFUN_015834"/>
<accession>A0A2N0SDT2</accession>
<reference evidence="2 3" key="2">
    <citation type="submission" date="2017-10" db="EMBL/GenBank/DDBJ databases">
        <title>Genome analyses suggest a sexual origin of heterokaryosis in a supposedly ancient asexual fungus.</title>
        <authorList>
            <person name="Corradi N."/>
            <person name="Sedzielewska K."/>
            <person name="Noel J."/>
            <person name="Charron P."/>
            <person name="Farinelli L."/>
            <person name="Marton T."/>
            <person name="Kruger M."/>
            <person name="Pelin A."/>
            <person name="Brachmann A."/>
            <person name="Corradi N."/>
        </authorList>
    </citation>
    <scope>NUCLEOTIDE SEQUENCE [LARGE SCALE GENOMIC DNA]</scope>
    <source>
        <strain evidence="2 3">A1</strain>
    </source>
</reference>
<feature type="region of interest" description="Disordered" evidence="1">
    <location>
        <begin position="321"/>
        <end position="393"/>
    </location>
</feature>
<dbReference type="AlphaFoldDB" id="A0A2N0SDT2"/>
<organism evidence="2 3">
    <name type="scientific">Rhizophagus irregularis</name>
    <dbReference type="NCBI Taxonomy" id="588596"/>
    <lineage>
        <taxon>Eukaryota</taxon>
        <taxon>Fungi</taxon>
        <taxon>Fungi incertae sedis</taxon>
        <taxon>Mucoromycota</taxon>
        <taxon>Glomeromycotina</taxon>
        <taxon>Glomeromycetes</taxon>
        <taxon>Glomerales</taxon>
        <taxon>Glomeraceae</taxon>
        <taxon>Rhizophagus</taxon>
    </lineage>
</organism>
<dbReference type="Proteomes" id="UP000232688">
    <property type="component" value="Unassembled WGS sequence"/>
</dbReference>
<sequence length="407" mass="45424">MSNMGDSVGTPAELFLEFIAEEGEQFLSSTAFQLGQFVENGFLKTLFDKNPQQPVDKAQLLVDMFGESANLNNFAQQAAVTNIQPTTLSLLFSIALYASSRLWDDFASRAYTNYGDMGDSESECPSADDEFGSTFLSTLKTTPKPVHITPPILPDVEMTPVDQTVTPETSRKKYKQKARIAKDKQVIHQSFTANPEAQTPDKQNTLFLGAKTTAPGVTHILTGYKESDDEREQVRDIIQPYLGGIPVRWFPASWTLRERKQREKFQAVIHDIPVDMMMATLWADRKPQLFLTTCGACAFKIIQTSKELKWCRHSLPTLKKAPSKQKAKYVPDKKPGKSAQQSGNVNLKKKDQKSSTSAKKQAKSIKDSLKDPESQKSKSNKKPRDKGGNKDNTVVLAEILSLLRKIV</sequence>
<comment type="caution">
    <text evidence="2">The sequence shown here is derived from an EMBL/GenBank/DDBJ whole genome shotgun (WGS) entry which is preliminary data.</text>
</comment>
<gene>
    <name evidence="2" type="ORF">RhiirA1_450895</name>
</gene>